<dbReference type="InterPro" id="IPR011989">
    <property type="entry name" value="ARM-like"/>
</dbReference>
<reference evidence="1 2" key="1">
    <citation type="submission" date="2019-06" db="EMBL/GenBank/DDBJ databases">
        <title>Sequencing the genomes of 1000 actinobacteria strains.</title>
        <authorList>
            <person name="Klenk H.-P."/>
        </authorList>
    </citation>
    <scope>NUCLEOTIDE SEQUENCE [LARGE SCALE GENOMIC DNA]</scope>
    <source>
        <strain evidence="1 2">DSM 21947</strain>
    </source>
</reference>
<evidence type="ECO:0000313" key="2">
    <source>
        <dbReference type="Proteomes" id="UP000316560"/>
    </source>
</evidence>
<protein>
    <recommendedName>
        <fullName evidence="3">HEAT repeat protein</fullName>
    </recommendedName>
</protein>
<sequence>MDTTPPRDDAADGATAAGAAARLRAALTATPPSVRLQAAMAAGTHPRTEYVSVLLERCAIEPDLNVRETLTWALMRHPASITVPLLIDEVQSAHAQARSQALHTLSKIGDPQGWAAITPKVLNDADDSVARTAWRVAAVLVPDGREHELARILVAHLGRGDRDAQMSLSRALITLGDSASPLLKRIAESGNERARVHAIATNLLRDSPTDGFDAAVFDAELQVMLVDAAAAADEVNGDPGAEPGTDGD</sequence>
<dbReference type="RefSeq" id="WP_170192015.1">
    <property type="nucleotide sequence ID" value="NZ_VFRA01000001.1"/>
</dbReference>
<dbReference type="EMBL" id="VFRA01000001">
    <property type="protein sequence ID" value="TQO19436.1"/>
    <property type="molecule type" value="Genomic_DNA"/>
</dbReference>
<gene>
    <name evidence="1" type="ORF">FB472_0987</name>
</gene>
<dbReference type="Gene3D" id="1.25.10.10">
    <property type="entry name" value="Leucine-rich Repeat Variant"/>
    <property type="match status" value="1"/>
</dbReference>
<dbReference type="Proteomes" id="UP000316560">
    <property type="component" value="Unassembled WGS sequence"/>
</dbReference>
<comment type="caution">
    <text evidence="1">The sequence shown here is derived from an EMBL/GenBank/DDBJ whole genome shotgun (WGS) entry which is preliminary data.</text>
</comment>
<evidence type="ECO:0000313" key="1">
    <source>
        <dbReference type="EMBL" id="TQO19436.1"/>
    </source>
</evidence>
<dbReference type="AlphaFoldDB" id="A0A8H2K861"/>
<name>A0A8H2K861_9MICO</name>
<dbReference type="InterPro" id="IPR016024">
    <property type="entry name" value="ARM-type_fold"/>
</dbReference>
<dbReference type="SUPFAM" id="SSF48371">
    <property type="entry name" value="ARM repeat"/>
    <property type="match status" value="1"/>
</dbReference>
<keyword evidence="2" id="KW-1185">Reference proteome</keyword>
<evidence type="ECO:0008006" key="3">
    <source>
        <dbReference type="Google" id="ProtNLM"/>
    </source>
</evidence>
<proteinExistence type="predicted"/>
<organism evidence="1 2">
    <name type="scientific">Rhodoglobus vestalii</name>
    <dbReference type="NCBI Taxonomy" id="193384"/>
    <lineage>
        <taxon>Bacteria</taxon>
        <taxon>Bacillati</taxon>
        <taxon>Actinomycetota</taxon>
        <taxon>Actinomycetes</taxon>
        <taxon>Micrococcales</taxon>
        <taxon>Microbacteriaceae</taxon>
        <taxon>Rhodoglobus</taxon>
    </lineage>
</organism>
<accession>A0A8H2K861</accession>